<dbReference type="InterPro" id="IPR044802">
    <property type="entry name" value="NADKc-like"/>
</dbReference>
<accession>A0AAW1Q3S1</accession>
<evidence type="ECO:0000259" key="4">
    <source>
        <dbReference type="Pfam" id="PF06414"/>
    </source>
</evidence>
<feature type="region of interest" description="Disordered" evidence="3">
    <location>
        <begin position="266"/>
        <end position="366"/>
    </location>
</feature>
<evidence type="ECO:0000256" key="1">
    <source>
        <dbReference type="ARBA" id="ARBA00022741"/>
    </source>
</evidence>
<evidence type="ECO:0000313" key="6">
    <source>
        <dbReference type="Proteomes" id="UP001489004"/>
    </source>
</evidence>
<feature type="domain" description="Zeta toxin" evidence="4">
    <location>
        <begin position="405"/>
        <end position="508"/>
    </location>
</feature>
<feature type="compositionally biased region" description="Low complexity" evidence="3">
    <location>
        <begin position="42"/>
        <end position="61"/>
    </location>
</feature>
<evidence type="ECO:0000313" key="5">
    <source>
        <dbReference type="EMBL" id="KAK9814844.1"/>
    </source>
</evidence>
<feature type="region of interest" description="Disordered" evidence="3">
    <location>
        <begin position="37"/>
        <end position="88"/>
    </location>
</feature>
<evidence type="ECO:0000256" key="2">
    <source>
        <dbReference type="ARBA" id="ARBA00022840"/>
    </source>
</evidence>
<dbReference type="GO" id="GO:0005524">
    <property type="term" value="F:ATP binding"/>
    <property type="evidence" value="ECO:0007669"/>
    <property type="project" value="UniProtKB-KW"/>
</dbReference>
<dbReference type="AlphaFoldDB" id="A0AAW1Q3S1"/>
<dbReference type="SUPFAM" id="SSF52540">
    <property type="entry name" value="P-loop containing nucleoside triphosphate hydrolases"/>
    <property type="match status" value="1"/>
</dbReference>
<dbReference type="PANTHER" id="PTHR31153:SF1">
    <property type="entry name" value="CALMODULIN CALCIUM-DEPENDENT NAD KINASE"/>
    <property type="match status" value="1"/>
</dbReference>
<dbReference type="PANTHER" id="PTHR31153">
    <property type="entry name" value="CALMODULIN CALCIUM-DEPENDENT NAD KINASE"/>
    <property type="match status" value="1"/>
</dbReference>
<keyword evidence="1" id="KW-0547">Nucleotide-binding</keyword>
<sequence>MTDCRVRSLAAFAAGFAAAEILSRWIAYRKHAQSVQERRESGSAASTSQSQAAAESAAGAPGSPPLRPVRPVSRTSSQLVPGQLSDGDSAEELEPAILPFSVYAACRLLDTTPDSPDNGQIYEALVTMAAYYLRAERESIVDCIQIYGLNDLLFSVARVERAFACPDTASEEGSIDHEDSSEAKAECLDPRAQRRPRVPFPTQLATATVREVVGTLMHELECILYEYLSFHWNHVDEVLEANEHILRKDGLACPWKGSSSDLQNLPNTGFMCDVPSRTPSGDSPSSSQANLDRWLHPSSSRARLTPSSRNESRSHLAASSRNDSTSNFDNYLHHSPSSHYLRSSSDKSNKGYSPSRTRAQANWKRARNAVTKKVTTEMLGAQRRFHTLVEMFEELNRNNGNEAQQHDRPPIILLLGGGMAAGKSTVREIIGHDDFWSKVGKDAVVVEADAIKNRDIVFQQLSRMETFQTDSNLSEYVHEYSTKAAESMLVAAVNAQKDIVFDGTMTWAPFVEQTMAMVRDHRHNYARGPGIVTDEHGNTQERYWVVDECNPTQTSSKRPYRIELVGVTCDAGLAVARGLWRKIRTGRSVPVASQLRSHRLFSENFERFAMEADSATLYHTGSALTTFNKGPLDLNPSVIAHRSSATRGQMLVNAPAYEEFKAKASINDQATCRARLFCKTGQCADRVPISEPDGQISTLRQAFRAADCRERQRNGLSRCPSTASDASSGGP</sequence>
<name>A0AAW1Q3S1_9CHLO</name>
<dbReference type="Pfam" id="PF06414">
    <property type="entry name" value="Zeta_toxin"/>
    <property type="match status" value="1"/>
</dbReference>
<keyword evidence="6" id="KW-1185">Reference proteome</keyword>
<feature type="compositionally biased region" description="Low complexity" evidence="3">
    <location>
        <begin position="333"/>
        <end position="343"/>
    </location>
</feature>
<keyword evidence="2" id="KW-0067">ATP-binding</keyword>
<dbReference type="EMBL" id="JALJOR010000007">
    <property type="protein sequence ID" value="KAK9814844.1"/>
    <property type="molecule type" value="Genomic_DNA"/>
</dbReference>
<feature type="compositionally biased region" description="Low complexity" evidence="3">
    <location>
        <begin position="275"/>
        <end position="287"/>
    </location>
</feature>
<feature type="compositionally biased region" description="Polar residues" evidence="3">
    <location>
        <begin position="317"/>
        <end position="329"/>
    </location>
</feature>
<proteinExistence type="predicted"/>
<evidence type="ECO:0000256" key="3">
    <source>
        <dbReference type="SAM" id="MobiDB-lite"/>
    </source>
</evidence>
<dbReference type="Gene3D" id="3.40.50.300">
    <property type="entry name" value="P-loop containing nucleotide triphosphate hydrolases"/>
    <property type="match status" value="1"/>
</dbReference>
<dbReference type="Proteomes" id="UP001489004">
    <property type="component" value="Unassembled WGS sequence"/>
</dbReference>
<gene>
    <name evidence="5" type="ORF">WJX72_012466</name>
</gene>
<organism evidence="5 6">
    <name type="scientific">[Myrmecia] bisecta</name>
    <dbReference type="NCBI Taxonomy" id="41462"/>
    <lineage>
        <taxon>Eukaryota</taxon>
        <taxon>Viridiplantae</taxon>
        <taxon>Chlorophyta</taxon>
        <taxon>core chlorophytes</taxon>
        <taxon>Trebouxiophyceae</taxon>
        <taxon>Trebouxiales</taxon>
        <taxon>Trebouxiaceae</taxon>
        <taxon>Myrmecia</taxon>
    </lineage>
</organism>
<feature type="compositionally biased region" description="Polar residues" evidence="3">
    <location>
        <begin position="297"/>
        <end position="309"/>
    </location>
</feature>
<comment type="caution">
    <text evidence="5">The sequence shown here is derived from an EMBL/GenBank/DDBJ whole genome shotgun (WGS) entry which is preliminary data.</text>
</comment>
<dbReference type="InterPro" id="IPR027417">
    <property type="entry name" value="P-loop_NTPase"/>
</dbReference>
<reference evidence="5 6" key="1">
    <citation type="journal article" date="2024" name="Nat. Commun.">
        <title>Phylogenomics reveals the evolutionary origins of lichenization in chlorophyte algae.</title>
        <authorList>
            <person name="Puginier C."/>
            <person name="Libourel C."/>
            <person name="Otte J."/>
            <person name="Skaloud P."/>
            <person name="Haon M."/>
            <person name="Grisel S."/>
            <person name="Petersen M."/>
            <person name="Berrin J.G."/>
            <person name="Delaux P.M."/>
            <person name="Dal Grande F."/>
            <person name="Keller J."/>
        </authorList>
    </citation>
    <scope>NUCLEOTIDE SEQUENCE [LARGE SCALE GENOMIC DNA]</scope>
    <source>
        <strain evidence="5 6">SAG 2043</strain>
    </source>
</reference>
<dbReference type="GO" id="GO:0016301">
    <property type="term" value="F:kinase activity"/>
    <property type="evidence" value="ECO:0007669"/>
    <property type="project" value="InterPro"/>
</dbReference>
<protein>
    <recommendedName>
        <fullName evidence="4">Zeta toxin domain-containing protein</fullName>
    </recommendedName>
</protein>
<dbReference type="InterPro" id="IPR010488">
    <property type="entry name" value="Zeta_toxin_domain"/>
</dbReference>
<feature type="compositionally biased region" description="Polar residues" evidence="3">
    <location>
        <begin position="350"/>
        <end position="360"/>
    </location>
</feature>